<proteinExistence type="predicted"/>
<dbReference type="Proteomes" id="UP001239111">
    <property type="component" value="Chromosome 2"/>
</dbReference>
<protein>
    <submittedName>
        <fullName evidence="1">Uncharacterized protein</fullName>
    </submittedName>
</protein>
<evidence type="ECO:0000313" key="2">
    <source>
        <dbReference type="Proteomes" id="UP001239111"/>
    </source>
</evidence>
<organism evidence="1 2">
    <name type="scientific">Eretmocerus hayati</name>
    <dbReference type="NCBI Taxonomy" id="131215"/>
    <lineage>
        <taxon>Eukaryota</taxon>
        <taxon>Metazoa</taxon>
        <taxon>Ecdysozoa</taxon>
        <taxon>Arthropoda</taxon>
        <taxon>Hexapoda</taxon>
        <taxon>Insecta</taxon>
        <taxon>Pterygota</taxon>
        <taxon>Neoptera</taxon>
        <taxon>Endopterygota</taxon>
        <taxon>Hymenoptera</taxon>
        <taxon>Apocrita</taxon>
        <taxon>Proctotrupomorpha</taxon>
        <taxon>Chalcidoidea</taxon>
        <taxon>Aphelinidae</taxon>
        <taxon>Aphelininae</taxon>
        <taxon>Eretmocerus</taxon>
    </lineage>
</organism>
<evidence type="ECO:0000313" key="1">
    <source>
        <dbReference type="EMBL" id="KAJ8679222.1"/>
    </source>
</evidence>
<reference evidence="1" key="1">
    <citation type="submission" date="2023-04" db="EMBL/GenBank/DDBJ databases">
        <title>A chromosome-level genome assembly of the parasitoid wasp Eretmocerus hayati.</title>
        <authorList>
            <person name="Zhong Y."/>
            <person name="Liu S."/>
            <person name="Liu Y."/>
        </authorList>
    </citation>
    <scope>NUCLEOTIDE SEQUENCE</scope>
    <source>
        <strain evidence="1">ZJU_SS_LIU_2023</strain>
    </source>
</reference>
<name>A0ACC2P7G2_9HYME</name>
<gene>
    <name evidence="1" type="ORF">QAD02_015009</name>
</gene>
<dbReference type="EMBL" id="CM056742">
    <property type="protein sequence ID" value="KAJ8679222.1"/>
    <property type="molecule type" value="Genomic_DNA"/>
</dbReference>
<keyword evidence="2" id="KW-1185">Reference proteome</keyword>
<sequence length="449" mass="51831">MKITVTAAFQNDPLAFHFAQALGGDNEMDVMMEVVANGGNQMDIINGQEDQRAINDEYEEILIDHFNNALMDPYNVEDDDNKLVRVFERAIADELEIATRSRRFRERRFIQRSLRDASNPFDMDPESFRRLYRLWPRVALNLVDMLRDTLLEDAQTKIPVHLQVLITLRFLAEGGFQNGVGQDYRHPVSQSRASYLINRVVRAINHFRDEWIVFPTSTESRLEAQAEFLRIIRIPGIIAAVDGFTIRLRRPHDHPEAFWHYREGTSVNVQLVCNARGVIIALRVCPGSNNDQHNWLYSETRDHMLALRGDENICRDEGFYYVLGDSGYASSAVLLTPIENAAENTPESLYTQEHCRARCIVERTIGAVNGVFLACSRSRKLYYRPETVAEIVTACAILHNFRKAHGMPNFIPPRREQHEEDDEYQYHAPNEEIYAGEAERQFIIDHLYT</sequence>
<accession>A0ACC2P7G2</accession>
<comment type="caution">
    <text evidence="1">The sequence shown here is derived from an EMBL/GenBank/DDBJ whole genome shotgun (WGS) entry which is preliminary data.</text>
</comment>